<name>A0A160TUA0_9ZZZZ</name>
<dbReference type="PANTHER" id="PTHR43477">
    <property type="entry name" value="DIHYDROANTICAPSIN 7-DEHYDROGENASE"/>
    <property type="match status" value="1"/>
</dbReference>
<dbReference type="AlphaFoldDB" id="A0A160TUA0"/>
<dbReference type="SUPFAM" id="SSF51735">
    <property type="entry name" value="NAD(P)-binding Rossmann-fold domains"/>
    <property type="match status" value="1"/>
</dbReference>
<dbReference type="Gene3D" id="3.40.50.720">
    <property type="entry name" value="NAD(P)-binding Rossmann-like Domain"/>
    <property type="match status" value="1"/>
</dbReference>
<keyword evidence="2" id="KW-0560">Oxidoreductase</keyword>
<evidence type="ECO:0000313" key="3">
    <source>
        <dbReference type="EMBL" id="CUS51267.1"/>
    </source>
</evidence>
<dbReference type="PANTHER" id="PTHR43477:SF1">
    <property type="entry name" value="DIHYDROANTICAPSIN 7-DEHYDROGENASE"/>
    <property type="match status" value="1"/>
</dbReference>
<dbReference type="InterPro" id="IPR002347">
    <property type="entry name" value="SDR_fam"/>
</dbReference>
<reference evidence="3" key="1">
    <citation type="submission" date="2015-10" db="EMBL/GenBank/DDBJ databases">
        <authorList>
            <person name="Gilbert D.G."/>
        </authorList>
    </citation>
    <scope>NUCLEOTIDE SEQUENCE</scope>
</reference>
<sequence length="235" mass="24248">MDVTGKTAIVLGGTSGIGLATTNRLTELGAKVVAVSREPEKAKDSVAQGVELRSCSILDRAGLTVLFQEWSKFDILVCAATGGSRAAGPFLEMDLDAYQASFAKLWGYTNAVRLGAEHLDSHGAIVLVSGAPARKTKPGGIALGSVGGAVEAFCRAVAPEIAPQRINTVSPGIIDTPMFGPESAERSNKLDAATAGHVIPRPGTAIEIASAIIFTIQNDFVTGTTVDVDGGWLLS</sequence>
<dbReference type="GO" id="GO:0016491">
    <property type="term" value="F:oxidoreductase activity"/>
    <property type="evidence" value="ECO:0007669"/>
    <property type="project" value="UniProtKB-KW"/>
</dbReference>
<protein>
    <submittedName>
        <fullName evidence="3">Short chain dehydrogenase</fullName>
    </submittedName>
</protein>
<gene>
    <name evidence="3" type="ORF">MGWOODY_XGa319</name>
</gene>
<evidence type="ECO:0000256" key="2">
    <source>
        <dbReference type="ARBA" id="ARBA00023002"/>
    </source>
</evidence>
<evidence type="ECO:0000256" key="1">
    <source>
        <dbReference type="ARBA" id="ARBA00006484"/>
    </source>
</evidence>
<comment type="similarity">
    <text evidence="1">Belongs to the short-chain dehydrogenases/reductases (SDR) family.</text>
</comment>
<dbReference type="Pfam" id="PF13561">
    <property type="entry name" value="adh_short_C2"/>
    <property type="match status" value="1"/>
</dbReference>
<organism evidence="3">
    <name type="scientific">hydrothermal vent metagenome</name>
    <dbReference type="NCBI Taxonomy" id="652676"/>
    <lineage>
        <taxon>unclassified sequences</taxon>
        <taxon>metagenomes</taxon>
        <taxon>ecological metagenomes</taxon>
    </lineage>
</organism>
<proteinExistence type="inferred from homology"/>
<dbReference type="InterPro" id="IPR051122">
    <property type="entry name" value="SDR_DHRS6-like"/>
</dbReference>
<accession>A0A160TUA0</accession>
<dbReference type="EMBL" id="CZRL01000059">
    <property type="protein sequence ID" value="CUS51267.1"/>
    <property type="molecule type" value="Genomic_DNA"/>
</dbReference>
<dbReference type="PRINTS" id="PR00081">
    <property type="entry name" value="GDHRDH"/>
</dbReference>
<dbReference type="InterPro" id="IPR036291">
    <property type="entry name" value="NAD(P)-bd_dom_sf"/>
</dbReference>